<comment type="catalytic activity">
    <reaction evidence="1">
        <text>inosine + phosphate = alpha-D-ribose 1-phosphate + hypoxanthine</text>
        <dbReference type="Rhea" id="RHEA:27646"/>
        <dbReference type="ChEBI" id="CHEBI:17368"/>
        <dbReference type="ChEBI" id="CHEBI:17596"/>
        <dbReference type="ChEBI" id="CHEBI:43474"/>
        <dbReference type="ChEBI" id="CHEBI:57720"/>
        <dbReference type="EC" id="2.4.2.1"/>
    </reaction>
    <physiologicalReaction direction="left-to-right" evidence="1">
        <dbReference type="Rhea" id="RHEA:27647"/>
    </physiologicalReaction>
</comment>
<name>A0A844QNR3_9HYPH</name>
<dbReference type="Proteomes" id="UP000463224">
    <property type="component" value="Unassembled WGS sequence"/>
</dbReference>
<comment type="catalytic activity">
    <reaction evidence="8">
        <text>adenosine + phosphate = alpha-D-ribose 1-phosphate + adenine</text>
        <dbReference type="Rhea" id="RHEA:27642"/>
        <dbReference type="ChEBI" id="CHEBI:16335"/>
        <dbReference type="ChEBI" id="CHEBI:16708"/>
        <dbReference type="ChEBI" id="CHEBI:43474"/>
        <dbReference type="ChEBI" id="CHEBI:57720"/>
        <dbReference type="EC" id="2.4.2.1"/>
    </reaction>
    <physiologicalReaction direction="left-to-right" evidence="8">
        <dbReference type="Rhea" id="RHEA:27643"/>
    </physiologicalReaction>
</comment>
<comment type="caution">
    <text evidence="11">The sequence shown here is derived from an EMBL/GenBank/DDBJ whole genome shotgun (WGS) entry which is preliminary data.</text>
</comment>
<reference evidence="11 12" key="1">
    <citation type="submission" date="2019-12" db="EMBL/GenBank/DDBJ databases">
        <title>Nitratireductor arenosus sp. nov., Isolated from sea sand, Jeju island, South Korea.</title>
        <authorList>
            <person name="Kim W."/>
        </authorList>
    </citation>
    <scope>NUCLEOTIDE SEQUENCE [LARGE SCALE GENOMIC DNA]</scope>
    <source>
        <strain evidence="11 12">CAU 1489</strain>
    </source>
</reference>
<proteinExistence type="inferred from homology"/>
<evidence type="ECO:0000256" key="2">
    <source>
        <dbReference type="ARBA" id="ARBA00007353"/>
    </source>
</evidence>
<dbReference type="RefSeq" id="WP_156714723.1">
    <property type="nucleotide sequence ID" value="NZ_WPHG01000006.1"/>
</dbReference>
<dbReference type="NCBIfam" id="TIGR00726">
    <property type="entry name" value="peptidoglycan editing factor PgeF"/>
    <property type="match status" value="1"/>
</dbReference>
<dbReference type="InterPro" id="IPR003730">
    <property type="entry name" value="Cu_polyphenol_OxRdtase"/>
</dbReference>
<evidence type="ECO:0000256" key="7">
    <source>
        <dbReference type="ARBA" id="ARBA00047989"/>
    </source>
</evidence>
<evidence type="ECO:0000256" key="6">
    <source>
        <dbReference type="ARBA" id="ARBA00022833"/>
    </source>
</evidence>
<keyword evidence="12" id="KW-1185">Reference proteome</keyword>
<evidence type="ECO:0000256" key="9">
    <source>
        <dbReference type="ARBA" id="ARBA00049893"/>
    </source>
</evidence>
<dbReference type="EMBL" id="WPHG01000006">
    <property type="protein sequence ID" value="MVA99481.1"/>
    <property type="molecule type" value="Genomic_DNA"/>
</dbReference>
<comment type="similarity">
    <text evidence="2 10">Belongs to the purine nucleoside phosphorylase YfiH/LACC1 family.</text>
</comment>
<comment type="catalytic activity">
    <reaction evidence="9">
        <text>S-methyl-5'-thioadenosine + phosphate = 5-(methylsulfanyl)-alpha-D-ribose 1-phosphate + adenine</text>
        <dbReference type="Rhea" id="RHEA:11852"/>
        <dbReference type="ChEBI" id="CHEBI:16708"/>
        <dbReference type="ChEBI" id="CHEBI:17509"/>
        <dbReference type="ChEBI" id="CHEBI:43474"/>
        <dbReference type="ChEBI" id="CHEBI:58533"/>
        <dbReference type="EC" id="2.4.2.28"/>
    </reaction>
    <physiologicalReaction direction="left-to-right" evidence="9">
        <dbReference type="Rhea" id="RHEA:11853"/>
    </physiologicalReaction>
</comment>
<evidence type="ECO:0000256" key="10">
    <source>
        <dbReference type="RuleBase" id="RU361274"/>
    </source>
</evidence>
<dbReference type="CDD" id="cd16833">
    <property type="entry name" value="YfiH"/>
    <property type="match status" value="1"/>
</dbReference>
<keyword evidence="3" id="KW-0808">Transferase</keyword>
<protein>
    <recommendedName>
        <fullName evidence="10">Purine nucleoside phosphorylase</fullName>
    </recommendedName>
</protein>
<dbReference type="AlphaFoldDB" id="A0A844QNR3"/>
<accession>A0A844QNR3</accession>
<evidence type="ECO:0000313" key="12">
    <source>
        <dbReference type="Proteomes" id="UP000463224"/>
    </source>
</evidence>
<dbReference type="InterPro" id="IPR038371">
    <property type="entry name" value="Cu_polyphenol_OxRdtase_sf"/>
</dbReference>
<keyword evidence="4" id="KW-0479">Metal-binding</keyword>
<keyword evidence="5" id="KW-0378">Hydrolase</keyword>
<evidence type="ECO:0000256" key="5">
    <source>
        <dbReference type="ARBA" id="ARBA00022801"/>
    </source>
</evidence>
<dbReference type="Gene3D" id="3.60.140.10">
    <property type="entry name" value="CNF1/YfiH-like putative cysteine hydrolases"/>
    <property type="match status" value="1"/>
</dbReference>
<evidence type="ECO:0000256" key="4">
    <source>
        <dbReference type="ARBA" id="ARBA00022723"/>
    </source>
</evidence>
<sequence>MLNELRPEPLRSPALDGLEGIRHGFFTRAGGASMGLYRGLNVGLGSHDDRQTVLENRARVTAWLGVPAANLCTPHQIHSPDIVVADAPFGTERPRADGVITARPGLAIGILTADCGPVLFADRYAGVIGAAHAGWQGALHGVLEATIAAMVELGARAERIVAVLGPAISQANYEVGPEFVARFTLADPANDRYFTASTHPGHAMFDLNAYTLDRLGKTGAQVSQLTRCTYAEENLFFSYRRTTHRKEADYGRQISAIVLEEK</sequence>
<dbReference type="GO" id="GO:0017061">
    <property type="term" value="F:S-methyl-5-thioadenosine phosphorylase activity"/>
    <property type="evidence" value="ECO:0007669"/>
    <property type="project" value="UniProtKB-EC"/>
</dbReference>
<evidence type="ECO:0000313" key="11">
    <source>
        <dbReference type="EMBL" id="MVA99481.1"/>
    </source>
</evidence>
<dbReference type="PANTHER" id="PTHR30616">
    <property type="entry name" value="UNCHARACTERIZED PROTEIN YFIH"/>
    <property type="match status" value="1"/>
</dbReference>
<dbReference type="GO" id="GO:0016787">
    <property type="term" value="F:hydrolase activity"/>
    <property type="evidence" value="ECO:0007669"/>
    <property type="project" value="UniProtKB-KW"/>
</dbReference>
<comment type="catalytic activity">
    <reaction evidence="7">
        <text>adenosine + H2O + H(+) = inosine + NH4(+)</text>
        <dbReference type="Rhea" id="RHEA:24408"/>
        <dbReference type="ChEBI" id="CHEBI:15377"/>
        <dbReference type="ChEBI" id="CHEBI:15378"/>
        <dbReference type="ChEBI" id="CHEBI:16335"/>
        <dbReference type="ChEBI" id="CHEBI:17596"/>
        <dbReference type="ChEBI" id="CHEBI:28938"/>
        <dbReference type="EC" id="3.5.4.4"/>
    </reaction>
    <physiologicalReaction direction="left-to-right" evidence="7">
        <dbReference type="Rhea" id="RHEA:24409"/>
    </physiologicalReaction>
</comment>
<dbReference type="InterPro" id="IPR011324">
    <property type="entry name" value="Cytotoxic_necrot_fac-like_cat"/>
</dbReference>
<dbReference type="GO" id="GO:0005507">
    <property type="term" value="F:copper ion binding"/>
    <property type="evidence" value="ECO:0007669"/>
    <property type="project" value="TreeGrafter"/>
</dbReference>
<evidence type="ECO:0000256" key="8">
    <source>
        <dbReference type="ARBA" id="ARBA00048968"/>
    </source>
</evidence>
<organism evidence="11 12">
    <name type="scientific">Nitratireductor arenosus</name>
    <dbReference type="NCBI Taxonomy" id="2682096"/>
    <lineage>
        <taxon>Bacteria</taxon>
        <taxon>Pseudomonadati</taxon>
        <taxon>Pseudomonadota</taxon>
        <taxon>Alphaproteobacteria</taxon>
        <taxon>Hyphomicrobiales</taxon>
        <taxon>Phyllobacteriaceae</taxon>
        <taxon>Nitratireductor</taxon>
    </lineage>
</organism>
<gene>
    <name evidence="11" type="primary">pgeF</name>
    <name evidence="11" type="ORF">GN330_19725</name>
</gene>
<dbReference type="SUPFAM" id="SSF64438">
    <property type="entry name" value="CNF1/YfiH-like putative cysteine hydrolases"/>
    <property type="match status" value="1"/>
</dbReference>
<dbReference type="PANTHER" id="PTHR30616:SF2">
    <property type="entry name" value="PURINE NUCLEOSIDE PHOSPHORYLASE LACC1"/>
    <property type="match status" value="1"/>
</dbReference>
<keyword evidence="6" id="KW-0862">Zinc</keyword>
<evidence type="ECO:0000256" key="3">
    <source>
        <dbReference type="ARBA" id="ARBA00022679"/>
    </source>
</evidence>
<dbReference type="Pfam" id="PF02578">
    <property type="entry name" value="Cu-oxidase_4"/>
    <property type="match status" value="1"/>
</dbReference>
<evidence type="ECO:0000256" key="1">
    <source>
        <dbReference type="ARBA" id="ARBA00000553"/>
    </source>
</evidence>